<feature type="signal peptide" evidence="2">
    <location>
        <begin position="1"/>
        <end position="21"/>
    </location>
</feature>
<dbReference type="AlphaFoldDB" id="A0A2M8RHI4"/>
<name>A0A2M8RHI4_9BRAD</name>
<dbReference type="InterPro" id="IPR029058">
    <property type="entry name" value="AB_hydrolase_fold"/>
</dbReference>
<gene>
    <name evidence="4" type="ORF">CVM73_02010</name>
</gene>
<keyword evidence="2" id="KW-0732">Signal</keyword>
<evidence type="ECO:0000256" key="1">
    <source>
        <dbReference type="ARBA" id="ARBA00022801"/>
    </source>
</evidence>
<dbReference type="GO" id="GO:0052689">
    <property type="term" value="F:carboxylic ester hydrolase activity"/>
    <property type="evidence" value="ECO:0007669"/>
    <property type="project" value="UniProtKB-ARBA"/>
</dbReference>
<dbReference type="EMBL" id="PGVG01000001">
    <property type="protein sequence ID" value="PJG57290.1"/>
    <property type="molecule type" value="Genomic_DNA"/>
</dbReference>
<dbReference type="Gene3D" id="3.40.50.1820">
    <property type="entry name" value="alpha/beta hydrolase"/>
    <property type="match status" value="1"/>
</dbReference>
<organism evidence="4 5">
    <name type="scientific">Bradyrhizobium forestalis</name>
    <dbReference type="NCBI Taxonomy" id="1419263"/>
    <lineage>
        <taxon>Bacteria</taxon>
        <taxon>Pseudomonadati</taxon>
        <taxon>Pseudomonadota</taxon>
        <taxon>Alphaproteobacteria</taxon>
        <taxon>Hyphomicrobiales</taxon>
        <taxon>Nitrobacteraceae</taxon>
        <taxon>Bradyrhizobium</taxon>
    </lineage>
</organism>
<dbReference type="OrthoDB" id="9814760at2"/>
<comment type="caution">
    <text evidence="4">The sequence shown here is derived from an EMBL/GenBank/DDBJ whole genome shotgun (WGS) entry which is preliminary data.</text>
</comment>
<keyword evidence="1 4" id="KW-0378">Hydrolase</keyword>
<dbReference type="InterPro" id="IPR050261">
    <property type="entry name" value="FrsA_esterase"/>
</dbReference>
<dbReference type="Proteomes" id="UP000231194">
    <property type="component" value="Unassembled WGS sequence"/>
</dbReference>
<feature type="chain" id="PRO_5014760460" evidence="2">
    <location>
        <begin position="22"/>
        <end position="324"/>
    </location>
</feature>
<dbReference type="SUPFAM" id="SSF53474">
    <property type="entry name" value="alpha/beta-Hydrolases"/>
    <property type="match status" value="1"/>
</dbReference>
<dbReference type="InterPro" id="IPR016986">
    <property type="entry name" value="UCP031982_abhydr"/>
</dbReference>
<evidence type="ECO:0000256" key="2">
    <source>
        <dbReference type="SAM" id="SignalP"/>
    </source>
</evidence>
<dbReference type="InterPro" id="IPR002925">
    <property type="entry name" value="Dienelactn_hydro"/>
</dbReference>
<evidence type="ECO:0000313" key="5">
    <source>
        <dbReference type="Proteomes" id="UP000231194"/>
    </source>
</evidence>
<protein>
    <submittedName>
        <fullName evidence="4">Hydrolase</fullName>
    </submittedName>
</protein>
<feature type="domain" description="Dienelactone hydrolase" evidence="3">
    <location>
        <begin position="71"/>
        <end position="176"/>
    </location>
</feature>
<evidence type="ECO:0000313" key="4">
    <source>
        <dbReference type="EMBL" id="PJG57290.1"/>
    </source>
</evidence>
<reference evidence="4 5" key="1">
    <citation type="submission" date="2017-11" db="EMBL/GenBank/DDBJ databases">
        <title>Bradyrhizobium forestalis sp. nov., an efficient nitrogen-fixing bacterium isolated from nodules of forest legume species in the Amazon.</title>
        <authorList>
            <person name="Costa E.M."/>
            <person name="Guimaraes A."/>
            <person name="Carvalho T.S."/>
            <person name="Rodrigues T.L."/>
            <person name="Ribeiro P.R.A."/>
            <person name="Lebbe L."/>
            <person name="Willems A."/>
            <person name="Moreira F.M.S."/>
        </authorList>
    </citation>
    <scope>NUCLEOTIDE SEQUENCE [LARGE SCALE GENOMIC DNA]</scope>
    <source>
        <strain evidence="4 5">INPA54B</strain>
    </source>
</reference>
<dbReference type="PANTHER" id="PTHR22946:SF9">
    <property type="entry name" value="POLYKETIDE TRANSFERASE AF380"/>
    <property type="match status" value="1"/>
</dbReference>
<dbReference type="PANTHER" id="PTHR22946">
    <property type="entry name" value="DIENELACTONE HYDROLASE DOMAIN-CONTAINING PROTEIN-RELATED"/>
    <property type="match status" value="1"/>
</dbReference>
<proteinExistence type="predicted"/>
<evidence type="ECO:0000259" key="3">
    <source>
        <dbReference type="Pfam" id="PF01738"/>
    </source>
</evidence>
<accession>A0A2M8RHI4</accession>
<keyword evidence="5" id="KW-1185">Reference proteome</keyword>
<dbReference type="PIRSF" id="PIRSF031982">
    <property type="entry name" value="UCP031982_abhydr"/>
    <property type="match status" value="1"/>
</dbReference>
<sequence>MRSTLWAFAVTLCCFGSPAEAAGIQLLDADPALSGAIWYPCAAEPTVVALGRLSVPTVDRLEGAKDCPVTGAKLPLIIVSHGNSGYFALHLDIIEALANAGFIVAAINHPGNNTNDMSARGMSVWASRPAHMVRLLDFMLHEWKDRSAIDPARVGLFGFSLGGFTGLVLAGGRPDFRRFAPNCKQENKSTVCEELRAGEFPADPPHDARIKAAVIVDPAVSFSFTPENLAGIGIPLQVWRSELGGGGVNAAGVAYVTRSLPGKPDIHVVPAGHYAFLPPCTAELAAFRPQVCADPDGFDRAAFHREFNAAVVKFFHEQLVGGLR</sequence>
<dbReference type="Pfam" id="PF01738">
    <property type="entry name" value="DLH"/>
    <property type="match status" value="1"/>
</dbReference>